<keyword evidence="3" id="KW-1185">Reference proteome</keyword>
<dbReference type="InterPro" id="IPR036188">
    <property type="entry name" value="FAD/NAD-bd_sf"/>
</dbReference>
<accession>A0ABR3GIW4</accession>
<proteinExistence type="predicted"/>
<evidence type="ECO:0000256" key="1">
    <source>
        <dbReference type="SAM" id="MobiDB-lite"/>
    </source>
</evidence>
<sequence>MPSRRFTSCGQHSHPVPVTQQSDVRTTDTVIVGNGPSALFLSYLLHGNVPIYDPTTHGPHPDPVLHSKLTQIGSGRPLYDALDSPKTAETLTEHFPSSTFMSYSSQALPINVLLDTLVRPNADTEIGESKSRIRWERDPARRVDHLVLGDAGKAGGQWAEDAIGANWDCETLSYAELLSLPGYSFPDHCKRTHRRAMQDLVRPTRREVAAYYSAYPKAVGISSEVFTSVHAQRVRQLPQGGFELRVSHRSSSTSSSKTMTIICTHLVLATGIYSHVIPPPPIFASLLHNSNNSYTTNPSAAPLLVVGSGFTAADVMIAAKDAGRKICHIYKWDPTHPSPLKGCHPQAYPEYAQIYRRMKAVISTANSSLKSPSPPADDSYEGFPNARVISASNDGRIRILTADGDIVERVVGGLKYCVGRRGSLEYLSPELRKAVGVVDAGWISGDTMRWRVEEDLEVVNGVFVVGSLTGDSLVRFGFGGCTYAAGKILGHKTEESKKKGGRREEAERGVEAVDVTRRTSCVIT</sequence>
<comment type="caution">
    <text evidence="2">The sequence shown here is derived from an EMBL/GenBank/DDBJ whole genome shotgun (WGS) entry which is preliminary data.</text>
</comment>
<dbReference type="Gene3D" id="3.50.50.60">
    <property type="entry name" value="FAD/NAD(P)-binding domain"/>
    <property type="match status" value="1"/>
</dbReference>
<evidence type="ECO:0000313" key="2">
    <source>
        <dbReference type="EMBL" id="KAL0635793.1"/>
    </source>
</evidence>
<feature type="compositionally biased region" description="Polar residues" evidence="1">
    <location>
        <begin position="1"/>
        <end position="11"/>
    </location>
</feature>
<protein>
    <recommendedName>
        <fullName evidence="4">FAD/NAD(P)-binding domain-containing protein</fullName>
    </recommendedName>
</protein>
<name>A0ABR3GIW4_9PEZI</name>
<dbReference type="EMBL" id="JBBBZM010000062">
    <property type="protein sequence ID" value="KAL0635793.1"/>
    <property type="molecule type" value="Genomic_DNA"/>
</dbReference>
<evidence type="ECO:0008006" key="4">
    <source>
        <dbReference type="Google" id="ProtNLM"/>
    </source>
</evidence>
<dbReference type="Proteomes" id="UP001447188">
    <property type="component" value="Unassembled WGS sequence"/>
</dbReference>
<organism evidence="2 3">
    <name type="scientific">Discina gigas</name>
    <dbReference type="NCBI Taxonomy" id="1032678"/>
    <lineage>
        <taxon>Eukaryota</taxon>
        <taxon>Fungi</taxon>
        <taxon>Dikarya</taxon>
        <taxon>Ascomycota</taxon>
        <taxon>Pezizomycotina</taxon>
        <taxon>Pezizomycetes</taxon>
        <taxon>Pezizales</taxon>
        <taxon>Discinaceae</taxon>
        <taxon>Discina</taxon>
    </lineage>
</organism>
<gene>
    <name evidence="2" type="ORF">Q9L58_005226</name>
</gene>
<feature type="region of interest" description="Disordered" evidence="1">
    <location>
        <begin position="1"/>
        <end position="22"/>
    </location>
</feature>
<dbReference type="PANTHER" id="PTHR15192:SF8">
    <property type="entry name" value="FAD_NAD(P)-BINDING DOMAIN-CONTAINING PROTEIN"/>
    <property type="match status" value="1"/>
</dbReference>
<dbReference type="PANTHER" id="PTHR15192">
    <property type="entry name" value="PROTEIN CBG05349"/>
    <property type="match status" value="1"/>
</dbReference>
<dbReference type="InterPro" id="IPR029731">
    <property type="entry name" value="OSGIN1/2"/>
</dbReference>
<dbReference type="SUPFAM" id="SSF51905">
    <property type="entry name" value="FAD/NAD(P)-binding domain"/>
    <property type="match status" value="2"/>
</dbReference>
<reference evidence="2 3" key="1">
    <citation type="submission" date="2024-02" db="EMBL/GenBank/DDBJ databases">
        <title>Discinaceae phylogenomics.</title>
        <authorList>
            <person name="Dirks A.C."/>
            <person name="James T.Y."/>
        </authorList>
    </citation>
    <scope>NUCLEOTIDE SEQUENCE [LARGE SCALE GENOMIC DNA]</scope>
    <source>
        <strain evidence="2 3">ACD0624</strain>
    </source>
</reference>
<evidence type="ECO:0000313" key="3">
    <source>
        <dbReference type="Proteomes" id="UP001447188"/>
    </source>
</evidence>